<dbReference type="GeneID" id="59375376"/>
<keyword evidence="2" id="KW-1185">Reference proteome</keyword>
<reference evidence="1" key="1">
    <citation type="submission" date="2019-07" db="EMBL/GenBank/DDBJ databases">
        <authorList>
            <person name="Palmer J.M."/>
        </authorList>
    </citation>
    <scope>NUCLEOTIDE SEQUENCE</scope>
    <source>
        <strain evidence="1">PC9</strain>
    </source>
</reference>
<dbReference type="EMBL" id="JACETU010000003">
    <property type="protein sequence ID" value="KAF7433597.1"/>
    <property type="molecule type" value="Genomic_DNA"/>
</dbReference>
<organism evidence="1 2">
    <name type="scientific">Pleurotus ostreatus</name>
    <name type="common">Oyster mushroom</name>
    <name type="synonym">White-rot fungus</name>
    <dbReference type="NCBI Taxonomy" id="5322"/>
    <lineage>
        <taxon>Eukaryota</taxon>
        <taxon>Fungi</taxon>
        <taxon>Dikarya</taxon>
        <taxon>Basidiomycota</taxon>
        <taxon>Agaricomycotina</taxon>
        <taxon>Agaricomycetes</taxon>
        <taxon>Agaricomycetidae</taxon>
        <taxon>Agaricales</taxon>
        <taxon>Pleurotineae</taxon>
        <taxon>Pleurotaceae</taxon>
        <taxon>Pleurotus</taxon>
    </lineage>
</organism>
<dbReference type="AlphaFoldDB" id="A0A8H7DUH5"/>
<sequence>MADVGPVRGWSLSPMLLVKSLRVGVNAMFNTSLDPLKLDPVQEGPPDEVGLVNDIHPFKVAGFGYGKRRESGQVGQAAGSDEKVIYELHGGGLPRPGALMLHSSTADWGNTHSGSCSSTPTATLCTTSLHDTPLALNLLAPHPWTSPASLRLDHPKGLFVGLSPSLILAGAAEMSLDSMKKTLADRMRADMGTDLVTYVETANATQCTARKVA</sequence>
<name>A0A8H7DUH5_PLEOS</name>
<proteinExistence type="predicted"/>
<dbReference type="VEuPathDB" id="FungiDB:PC9H_005558"/>
<evidence type="ECO:0000313" key="1">
    <source>
        <dbReference type="EMBL" id="KAF7433597.1"/>
    </source>
</evidence>
<gene>
    <name evidence="1" type="ORF">PC9H_005558</name>
</gene>
<protein>
    <submittedName>
        <fullName evidence="1">Uncharacterized protein</fullName>
    </submittedName>
</protein>
<dbReference type="Proteomes" id="UP000623687">
    <property type="component" value="Unassembled WGS sequence"/>
</dbReference>
<accession>A0A8H7DUH5</accession>
<dbReference type="OrthoDB" id="2152029at2759"/>
<comment type="caution">
    <text evidence="1">The sequence shown here is derived from an EMBL/GenBank/DDBJ whole genome shotgun (WGS) entry which is preliminary data.</text>
</comment>
<evidence type="ECO:0000313" key="2">
    <source>
        <dbReference type="Proteomes" id="UP000623687"/>
    </source>
</evidence>
<dbReference type="RefSeq" id="XP_036633624.1">
    <property type="nucleotide sequence ID" value="XM_036775122.1"/>
</dbReference>